<evidence type="ECO:0000259" key="1">
    <source>
        <dbReference type="Pfam" id="PF00313"/>
    </source>
</evidence>
<proteinExistence type="predicted"/>
<dbReference type="InterPro" id="IPR002059">
    <property type="entry name" value="CSP_DNA-bd"/>
</dbReference>
<dbReference type="RefSeq" id="WP_095511369.1">
    <property type="nucleotide sequence ID" value="NZ_MQWD01000001.1"/>
</dbReference>
<sequence length="68" mass="7340">MIKGTITQFDARRGTGFVRHHRGDHGIPFSLRHAADHDLAHGDAVEFTVRGGKAGVAAHGVRRVRATS</sequence>
<dbReference type="EMBL" id="MQWD01000001">
    <property type="protein sequence ID" value="PAP77703.1"/>
    <property type="molecule type" value="Genomic_DNA"/>
</dbReference>
<feature type="domain" description="CSD" evidence="1">
    <location>
        <begin position="3"/>
        <end position="63"/>
    </location>
</feature>
<organism evidence="2 3">
    <name type="scientific">Rubrivirga marina</name>
    <dbReference type="NCBI Taxonomy" id="1196024"/>
    <lineage>
        <taxon>Bacteria</taxon>
        <taxon>Pseudomonadati</taxon>
        <taxon>Rhodothermota</taxon>
        <taxon>Rhodothermia</taxon>
        <taxon>Rhodothermales</taxon>
        <taxon>Rubricoccaceae</taxon>
        <taxon>Rubrivirga</taxon>
    </lineage>
</organism>
<comment type="caution">
    <text evidence="2">The sequence shown here is derived from an EMBL/GenBank/DDBJ whole genome shotgun (WGS) entry which is preliminary data.</text>
</comment>
<gene>
    <name evidence="2" type="ORF">BSZ37_15255</name>
</gene>
<dbReference type="Proteomes" id="UP000216339">
    <property type="component" value="Unassembled WGS sequence"/>
</dbReference>
<accession>A0A271J2N9</accession>
<dbReference type="AlphaFoldDB" id="A0A271J2N9"/>
<dbReference type="InterPro" id="IPR012340">
    <property type="entry name" value="NA-bd_OB-fold"/>
</dbReference>
<dbReference type="GO" id="GO:0003676">
    <property type="term" value="F:nucleic acid binding"/>
    <property type="evidence" value="ECO:0007669"/>
    <property type="project" value="InterPro"/>
</dbReference>
<dbReference type="SUPFAM" id="SSF50249">
    <property type="entry name" value="Nucleic acid-binding proteins"/>
    <property type="match status" value="1"/>
</dbReference>
<dbReference type="Gene3D" id="2.40.50.140">
    <property type="entry name" value="Nucleic acid-binding proteins"/>
    <property type="match status" value="1"/>
</dbReference>
<dbReference type="Pfam" id="PF00313">
    <property type="entry name" value="CSD"/>
    <property type="match status" value="1"/>
</dbReference>
<reference evidence="2 3" key="1">
    <citation type="submission" date="2016-11" db="EMBL/GenBank/DDBJ databases">
        <title>Study of marine rhodopsin-containing bacteria.</title>
        <authorList>
            <person name="Yoshizawa S."/>
            <person name="Kumagai Y."/>
            <person name="Kogure K."/>
        </authorList>
    </citation>
    <scope>NUCLEOTIDE SEQUENCE [LARGE SCALE GENOMIC DNA]</scope>
    <source>
        <strain evidence="2 3">SAORIC-28</strain>
    </source>
</reference>
<dbReference type="OrthoDB" id="1493235at2"/>
<evidence type="ECO:0000313" key="3">
    <source>
        <dbReference type="Proteomes" id="UP000216339"/>
    </source>
</evidence>
<keyword evidence="3" id="KW-1185">Reference proteome</keyword>
<evidence type="ECO:0000313" key="2">
    <source>
        <dbReference type="EMBL" id="PAP77703.1"/>
    </source>
</evidence>
<name>A0A271J2N9_9BACT</name>
<protein>
    <recommendedName>
        <fullName evidence="1">CSD domain-containing protein</fullName>
    </recommendedName>
</protein>